<protein>
    <submittedName>
        <fullName evidence="2">Uncharacterized protein</fullName>
    </submittedName>
</protein>
<sequence length="192" mass="19033">METTIETCGATAATAVAVAAAGSAAVPPVMVPAVSGPASVWEEGRPEVLAERTEIGAVRLLRGTAEVGSGLVATASVTGAGATGSVSRGWSGSSVCSVSASSSAWLEAAEVLGTAALRTVRALRTERAPGESAEPALDAESDAELDVELPPSSASATWGPATADPIPNATARTPTRPICFAYPIILFASTAV</sequence>
<organism evidence="2 3">
    <name type="scientific">Mycolicibacterium diernhoferi</name>
    <dbReference type="NCBI Taxonomy" id="1801"/>
    <lineage>
        <taxon>Bacteria</taxon>
        <taxon>Bacillati</taxon>
        <taxon>Actinomycetota</taxon>
        <taxon>Actinomycetes</taxon>
        <taxon>Mycobacteriales</taxon>
        <taxon>Mycobacteriaceae</taxon>
        <taxon>Mycolicibacterium</taxon>
    </lineage>
</organism>
<keyword evidence="3" id="KW-1185">Reference proteome</keyword>
<evidence type="ECO:0000256" key="1">
    <source>
        <dbReference type="SAM" id="MobiDB-lite"/>
    </source>
</evidence>
<gene>
    <name evidence="2" type="ORF">CRI78_27835</name>
</gene>
<evidence type="ECO:0000313" key="3">
    <source>
        <dbReference type="Proteomes" id="UP000220340"/>
    </source>
</evidence>
<dbReference type="AlphaFoldDB" id="A0A2A7NLA9"/>
<name>A0A2A7NLA9_9MYCO</name>
<feature type="region of interest" description="Disordered" evidence="1">
    <location>
        <begin position="150"/>
        <end position="169"/>
    </location>
</feature>
<dbReference type="Proteomes" id="UP000220340">
    <property type="component" value="Unassembled WGS sequence"/>
</dbReference>
<accession>A0A2A7NLA9</accession>
<reference evidence="2 3" key="1">
    <citation type="submission" date="2017-10" db="EMBL/GenBank/DDBJ databases">
        <title>The new phylogeny of genus Mycobacterium.</title>
        <authorList>
            <person name="Tortoli E."/>
            <person name="Trovato A."/>
            <person name="Cirillo D.M."/>
        </authorList>
    </citation>
    <scope>NUCLEOTIDE SEQUENCE [LARGE SCALE GENOMIC DNA]</scope>
    <source>
        <strain evidence="2 3">IP141170001</strain>
    </source>
</reference>
<comment type="caution">
    <text evidence="2">The sequence shown here is derived from an EMBL/GenBank/DDBJ whole genome shotgun (WGS) entry which is preliminary data.</text>
</comment>
<dbReference type="EMBL" id="PDCR01000062">
    <property type="protein sequence ID" value="PEG51211.1"/>
    <property type="molecule type" value="Genomic_DNA"/>
</dbReference>
<proteinExistence type="predicted"/>
<evidence type="ECO:0000313" key="2">
    <source>
        <dbReference type="EMBL" id="PEG51211.1"/>
    </source>
</evidence>